<evidence type="ECO:0000313" key="2">
    <source>
        <dbReference type="Proteomes" id="UP000664203"/>
    </source>
</evidence>
<name>A0A8H3EM98_9LECA</name>
<dbReference type="InterPro" id="IPR036770">
    <property type="entry name" value="Ankyrin_rpt-contain_sf"/>
</dbReference>
<protein>
    <recommendedName>
        <fullName evidence="3">Fungal N-terminal domain-containing protein</fullName>
    </recommendedName>
</protein>
<dbReference type="EMBL" id="CAJPDR010000025">
    <property type="protein sequence ID" value="CAF9907829.1"/>
    <property type="molecule type" value="Genomic_DNA"/>
</dbReference>
<dbReference type="AlphaFoldDB" id="A0A8H3EM98"/>
<comment type="caution">
    <text evidence="1">The sequence shown here is derived from an EMBL/GenBank/DDBJ whole genome shotgun (WGS) entry which is preliminary data.</text>
</comment>
<accession>A0A8H3EM98</accession>
<keyword evidence="2" id="KW-1185">Reference proteome</keyword>
<proteinExistence type="predicted"/>
<dbReference type="OrthoDB" id="5384616at2759"/>
<organism evidence="1 2">
    <name type="scientific">Alectoria fallacina</name>
    <dbReference type="NCBI Taxonomy" id="1903189"/>
    <lineage>
        <taxon>Eukaryota</taxon>
        <taxon>Fungi</taxon>
        <taxon>Dikarya</taxon>
        <taxon>Ascomycota</taxon>
        <taxon>Pezizomycotina</taxon>
        <taxon>Lecanoromycetes</taxon>
        <taxon>OSLEUM clade</taxon>
        <taxon>Lecanoromycetidae</taxon>
        <taxon>Lecanorales</taxon>
        <taxon>Lecanorineae</taxon>
        <taxon>Parmeliaceae</taxon>
        <taxon>Alectoria</taxon>
    </lineage>
</organism>
<reference evidence="1" key="1">
    <citation type="submission" date="2021-03" db="EMBL/GenBank/DDBJ databases">
        <authorList>
            <person name="Tagirdzhanova G."/>
        </authorList>
    </citation>
    <scope>NUCLEOTIDE SEQUENCE</scope>
</reference>
<dbReference type="SUPFAM" id="SSF48403">
    <property type="entry name" value="Ankyrin repeat"/>
    <property type="match status" value="1"/>
</dbReference>
<dbReference type="Proteomes" id="UP000664203">
    <property type="component" value="Unassembled WGS sequence"/>
</dbReference>
<dbReference type="Gene3D" id="1.25.40.20">
    <property type="entry name" value="Ankyrin repeat-containing domain"/>
    <property type="match status" value="1"/>
</dbReference>
<sequence length="1030" mass="116060">MADGFSIAGSAVGILSLAITTSQGVLSYYNSWDTQDQNISDAKGKIERLRSSLSALEEILPRISSSSAIATHVEQCVLHLDTSEAQLRRTSDLLNLTKSTAVLVDGASQNVSKIERKVDIVVSALPQIQRGVAQFTSDVPFLQSTFTSMEQRLQAMESFTSQILPDFQTQLDQLPFRIRESLAESTAMAEIRPSVESSNLNVDNSVISTVLTDMDEDARKLQLALAKRPSVLRNVCDKVGGLEMNTEPTPTMTAQNRIMQDLRKGRWIKQRPCCSCSPLIRKRAATYSISNVEIFKTSLESSKHFVNCPFYIGTDTTTTVGLKMTYYGRLLANTVRATISITAGAGGISISPCLKFRALVPNNTPAFRLLDRNEIRRLFLSTPPSQTKKFCEFVENTLQQLYKLFKDKAASPTDTNEYGETLLLKACEFDGFLDDHNAEEFQNFRALLMGLVAAGVPLNEEVNSSGHILNVLAYAAVHRHMDIRSADRFAELAMEVFEAGAEASDNRHSLYQNLRGNVRELEIITKYDGWIDDLNCGALSAAILRRSDHDVEQILQSSPKSIHEHSLWGQAPLHLSCNWPKGIILLLRHGGEETIDRPDRGGFLPLAYACASNCLEAVKLILEADSALYYSDVEWNNRHPRYRSVFEEATEMRTDEILSHLQTALVDRRSRLYSLATKQLCREDLERLKLRDDRILDEKAFDVYKALEIRSIPVPLALRITPVRKTIFHDQYLSPALGESLHGRGFIDMDGVDCTGLTPLMSMGVPNEHRLETALRRVGWLRSKGADLGRKPDQQGWDYPSIPAAHFICSWVGRAAYLQDDTVLPGINHTWLFGIFQKLDHNCQSLLEELLSSKFFDSCLCACSSHGCTPPTMMLKGITQGLEQYMTYWDVIHPHPIEGRIWVIAWMENLLGHRHEAWRWLSRGIIRGETFEGLHFTHTCCEADLWNGEMPVRKANEDCEEIRDKERFLIGKLDALVAEFQEKYIELGVSVTEFLKGYWKARMEEVKREEELLNDGEIAKIRDMGVVIHS</sequence>
<evidence type="ECO:0000313" key="1">
    <source>
        <dbReference type="EMBL" id="CAF9907829.1"/>
    </source>
</evidence>
<evidence type="ECO:0008006" key="3">
    <source>
        <dbReference type="Google" id="ProtNLM"/>
    </source>
</evidence>
<gene>
    <name evidence="1" type="ORF">ALECFALPRED_004016</name>
</gene>